<keyword evidence="1" id="KW-0812">Transmembrane</keyword>
<comment type="caution">
    <text evidence="2">The sequence shown here is derived from an EMBL/GenBank/DDBJ whole genome shotgun (WGS) entry which is preliminary data.</text>
</comment>
<organism evidence="2 3">
    <name type="scientific">Knufia fluminis</name>
    <dbReference type="NCBI Taxonomy" id="191047"/>
    <lineage>
        <taxon>Eukaryota</taxon>
        <taxon>Fungi</taxon>
        <taxon>Dikarya</taxon>
        <taxon>Ascomycota</taxon>
        <taxon>Pezizomycotina</taxon>
        <taxon>Eurotiomycetes</taxon>
        <taxon>Chaetothyriomycetidae</taxon>
        <taxon>Chaetothyriales</taxon>
        <taxon>Trichomeriaceae</taxon>
        <taxon>Knufia</taxon>
    </lineage>
</organism>
<evidence type="ECO:0000256" key="1">
    <source>
        <dbReference type="SAM" id="Phobius"/>
    </source>
</evidence>
<evidence type="ECO:0000313" key="2">
    <source>
        <dbReference type="EMBL" id="KAK5958151.1"/>
    </source>
</evidence>
<name>A0AAN8FGJ1_9EURO</name>
<proteinExistence type="predicted"/>
<reference evidence="2 3" key="1">
    <citation type="submission" date="2022-12" db="EMBL/GenBank/DDBJ databases">
        <title>Genomic features and morphological characterization of a novel Knufia sp. strain isolated from spacecraft assembly facility.</title>
        <authorList>
            <person name="Teixeira M."/>
            <person name="Chander A.M."/>
            <person name="Stajich J.E."/>
            <person name="Venkateswaran K."/>
        </authorList>
    </citation>
    <scope>NUCLEOTIDE SEQUENCE [LARGE SCALE GENOMIC DNA]</scope>
    <source>
        <strain evidence="2 3">FJI-L2-BK-P2</strain>
    </source>
</reference>
<keyword evidence="1" id="KW-1133">Transmembrane helix</keyword>
<dbReference type="EMBL" id="JAKLMC020000002">
    <property type="protein sequence ID" value="KAK5958151.1"/>
    <property type="molecule type" value="Genomic_DNA"/>
</dbReference>
<evidence type="ECO:0000313" key="3">
    <source>
        <dbReference type="Proteomes" id="UP001316803"/>
    </source>
</evidence>
<sequence length="457" mass="51662">MGFRSDLGFLFRTLARLALFAFVLTLPVTIFPISFGIGGGVSFHLWSHRQVEEDTNALTYEVERKSNLDYWSVPGAPTIHDFLDRNGPFHIPALTTLDWVEKLCLTLPNEHCHADAAGIDKMASLEGLARKLTFGYSSCSTQYWVYVTSFPEWRNDPWDDAFSSLLQYLYANPLPPETSIFHLDCSAAAFLCGVWGVKYPSLVHLTVENGTLADREAKSKIVKQDDAQEDSTWLLDLLTSEYTYNYPDEDLLPVTARIIELPLDGEDASKILPRNVFPTPDLQLRTIMLDLVLDDIHTLWEEYSPSRQMMRRYQDYFDARCERRGTVWYYLNEIDNWYTDHFLDPIFGKEFTSGHGPMAGIQGVLFLIAGALSSVARLPFQLGWEIYSWYFGLGWDGLPLGTHTLPDEWADDAGGSAEGGNMLGDMMAGFWDSMAREIKSQESEKAGKAAVTEKADM</sequence>
<gene>
    <name evidence="2" type="ORF">OHC33_001341</name>
</gene>
<accession>A0AAN8FGJ1</accession>
<dbReference type="Proteomes" id="UP001316803">
    <property type="component" value="Unassembled WGS sequence"/>
</dbReference>
<keyword evidence="3" id="KW-1185">Reference proteome</keyword>
<dbReference type="AlphaFoldDB" id="A0AAN8FGJ1"/>
<protein>
    <submittedName>
        <fullName evidence="2">Uncharacterized protein</fullName>
    </submittedName>
</protein>
<feature type="transmembrane region" description="Helical" evidence="1">
    <location>
        <begin position="20"/>
        <end position="46"/>
    </location>
</feature>
<keyword evidence="1" id="KW-0472">Membrane</keyword>